<dbReference type="InterPro" id="IPR006204">
    <property type="entry name" value="GHMP_kinase_N_dom"/>
</dbReference>
<evidence type="ECO:0000256" key="4">
    <source>
        <dbReference type="ARBA" id="ARBA00022741"/>
    </source>
</evidence>
<dbReference type="Gene3D" id="3.30.230.10">
    <property type="match status" value="1"/>
</dbReference>
<comment type="caution">
    <text evidence="8">The sequence shown here is derived from an EMBL/GenBank/DDBJ whole genome shotgun (WGS) entry which is preliminary data.</text>
</comment>
<dbReference type="GO" id="GO:0005777">
    <property type="term" value="C:peroxisome"/>
    <property type="evidence" value="ECO:0007669"/>
    <property type="project" value="TreeGrafter"/>
</dbReference>
<dbReference type="GO" id="GO:0010142">
    <property type="term" value="P:farnesyl diphosphate biosynthetic process, mevalonate pathway"/>
    <property type="evidence" value="ECO:0007669"/>
    <property type="project" value="TreeGrafter"/>
</dbReference>
<dbReference type="Gene3D" id="3.30.70.890">
    <property type="entry name" value="GHMP kinase, C-terminal domain"/>
    <property type="match status" value="1"/>
</dbReference>
<keyword evidence="6" id="KW-0067">ATP-binding</keyword>
<proteinExistence type="predicted"/>
<dbReference type="PANTHER" id="PTHR31814:SF2">
    <property type="entry name" value="PHOSPHOMEVALONATE KINASE"/>
    <property type="match status" value="1"/>
</dbReference>
<keyword evidence="4" id="KW-0547">Nucleotide-binding</keyword>
<evidence type="ECO:0000256" key="2">
    <source>
        <dbReference type="ARBA" id="ARBA00012958"/>
    </source>
</evidence>
<dbReference type="InterPro" id="IPR035102">
    <property type="entry name" value="Phosphomevalonate_kinase"/>
</dbReference>
<evidence type="ECO:0000313" key="9">
    <source>
        <dbReference type="Proteomes" id="UP000002488"/>
    </source>
</evidence>
<dbReference type="InterPro" id="IPR036554">
    <property type="entry name" value="GHMP_kinase_C_sf"/>
</dbReference>
<dbReference type="SUPFAM" id="SSF54211">
    <property type="entry name" value="Ribosomal protein S5 domain 2-like"/>
    <property type="match status" value="1"/>
</dbReference>
<comment type="pathway">
    <text evidence="1">Isoprenoid biosynthesis; isopentenyl diphosphate biosynthesis via mevalonate pathway; isopentenyl diphosphate from (R)-mevalonate: step 2/3.</text>
</comment>
<evidence type="ECO:0000259" key="7">
    <source>
        <dbReference type="Pfam" id="PF00288"/>
    </source>
</evidence>
<feature type="domain" description="GHMP kinase N-terminal" evidence="7">
    <location>
        <begin position="98"/>
        <end position="165"/>
    </location>
</feature>
<dbReference type="VEuPathDB" id="GiardiaDB:GL50581_1128"/>
<keyword evidence="3" id="KW-0808">Transferase</keyword>
<dbReference type="EMBL" id="ACGJ01001563">
    <property type="protein sequence ID" value="EET01603.1"/>
    <property type="molecule type" value="Genomic_DNA"/>
</dbReference>
<dbReference type="PANTHER" id="PTHR31814">
    <property type="match status" value="1"/>
</dbReference>
<evidence type="ECO:0000256" key="3">
    <source>
        <dbReference type="ARBA" id="ARBA00022679"/>
    </source>
</evidence>
<dbReference type="GO" id="GO:0005524">
    <property type="term" value="F:ATP binding"/>
    <property type="evidence" value="ECO:0007669"/>
    <property type="project" value="UniProtKB-KW"/>
</dbReference>
<dbReference type="InterPro" id="IPR014721">
    <property type="entry name" value="Ribsml_uS5_D2-typ_fold_subgr"/>
</dbReference>
<evidence type="ECO:0000313" key="8">
    <source>
        <dbReference type="EMBL" id="EET01603.1"/>
    </source>
</evidence>
<dbReference type="GO" id="GO:0019287">
    <property type="term" value="P:isopentenyl diphosphate biosynthetic process, mevalonate pathway"/>
    <property type="evidence" value="ECO:0007669"/>
    <property type="project" value="TreeGrafter"/>
</dbReference>
<protein>
    <recommendedName>
        <fullName evidence="2">phosphomevalonate kinase</fullName>
        <ecNumber evidence="2">2.7.4.2</ecNumber>
    </recommendedName>
</protein>
<dbReference type="EC" id="2.7.4.2" evidence="2"/>
<sequence length="358" mass="38388">MRFCGKTLAVGGYAVLAPAGCGLALPVRSAAMDITVSIRPGYREATTLVLSRNGSPDTAEIPIENTDFYSASDPGSAFAHAACLTLLAYSDATYDRLEITVRTSETKPPGAKLGIGSSAMITVGTIAGLAECIDVRLEEAELFVLSHFSCLLVQGQSSGYDVASVMSQTPIIYKQNGQYHSSIYRLAHAARSGSRLSFLVSQLRALACGDVLPSILPVSLPQFHFYLLKSQQQLDKDTSTAKELQRLAPTYANTQSYEQLIKTSATLINALTTRESSIEYIKKEIQEYRAAQRSFSTENGVEIEPKEISDLIESLSANSIVVGAMCVGAGGYDAFLCITTSVIAEGTFMGFLVVNITL</sequence>
<reference evidence="8 9" key="1">
    <citation type="journal article" date="2009" name="PLoS Pathog.">
        <title>Draft genome sequencing of giardia intestinalis assemblage B isolate GS: is human giardiasis caused by two different species?</title>
        <authorList>
            <person name="Franzen O."/>
            <person name="Jerlstrom-Hultqvist J."/>
            <person name="Castro E."/>
            <person name="Sherwood E."/>
            <person name="Ankarklev J."/>
            <person name="Reiner D.S."/>
            <person name="Palm D."/>
            <person name="Andersson J.O."/>
            <person name="Andersson B."/>
            <person name="Svard S.G."/>
        </authorList>
    </citation>
    <scope>NUCLEOTIDE SEQUENCE [LARGE SCALE GENOMIC DNA]</scope>
    <source>
        <strain evidence="9">ATCC 50581 / GS clone H7</strain>
    </source>
</reference>
<dbReference type="Pfam" id="PF00288">
    <property type="entry name" value="GHMP_kinases_N"/>
    <property type="match status" value="1"/>
</dbReference>
<organism evidence="8 9">
    <name type="scientific">Giardia intestinalis (strain ATCC 50581 / GS clone H7)</name>
    <name type="common">Giardia lamblia</name>
    <dbReference type="NCBI Taxonomy" id="598745"/>
    <lineage>
        <taxon>Eukaryota</taxon>
        <taxon>Metamonada</taxon>
        <taxon>Diplomonadida</taxon>
        <taxon>Hexamitidae</taxon>
        <taxon>Giardiinae</taxon>
        <taxon>Giardia</taxon>
    </lineage>
</organism>
<dbReference type="InterPro" id="IPR020568">
    <property type="entry name" value="Ribosomal_Su5_D2-typ_SF"/>
</dbReference>
<name>C6LQU8_GIAIB</name>
<keyword evidence="5" id="KW-0418">Kinase</keyword>
<evidence type="ECO:0000256" key="6">
    <source>
        <dbReference type="ARBA" id="ARBA00022840"/>
    </source>
</evidence>
<dbReference type="OrthoDB" id="10253956at2759"/>
<evidence type="ECO:0000256" key="5">
    <source>
        <dbReference type="ARBA" id="ARBA00022777"/>
    </source>
</evidence>
<evidence type="ECO:0000256" key="1">
    <source>
        <dbReference type="ARBA" id="ARBA00005017"/>
    </source>
</evidence>
<dbReference type="Proteomes" id="UP000002488">
    <property type="component" value="Unassembled WGS sequence"/>
</dbReference>
<accession>C6LQU8</accession>
<dbReference type="OMA" id="YDAFLCI"/>
<gene>
    <name evidence="8" type="ORF">GL50581_1128</name>
</gene>
<dbReference type="AlphaFoldDB" id="C6LQU8"/>
<dbReference type="GO" id="GO:0004631">
    <property type="term" value="F:phosphomevalonate kinase activity"/>
    <property type="evidence" value="ECO:0007669"/>
    <property type="project" value="UniProtKB-EC"/>
</dbReference>